<evidence type="ECO:0000313" key="1">
    <source>
        <dbReference type="EMBL" id="MCP1103330.1"/>
    </source>
</evidence>
<dbReference type="Gene3D" id="1.10.10.10">
    <property type="entry name" value="Winged helix-like DNA-binding domain superfamily/Winged helix DNA-binding domain"/>
    <property type="match status" value="1"/>
</dbReference>
<dbReference type="Gene3D" id="6.10.140.2180">
    <property type="match status" value="1"/>
</dbReference>
<sequence length="176" mass="19900">MDNKFIDCLMNPIMGKIYMNLSGGKEMTAKQLAQLHPDIPQTTLYRYIKRMLTEGVIKTVKETPVRGTIERTYALAIDFKAGIASIVDDNSGEAYMALFMQYISGLTKLFGDYCKKSDIDIKGDISFFNAVPIYISDEELEEAIRQMDEIAAKIMENKPSKERKLRTLGTILTPPQ</sequence>
<dbReference type="InterPro" id="IPR036388">
    <property type="entry name" value="WH-like_DNA-bd_sf"/>
</dbReference>
<dbReference type="SUPFAM" id="SSF46785">
    <property type="entry name" value="Winged helix' DNA-binding domain"/>
    <property type="match status" value="1"/>
</dbReference>
<name>A0ABT1EBX9_9FIRM</name>
<dbReference type="InterPro" id="IPR036390">
    <property type="entry name" value="WH_DNA-bd_sf"/>
</dbReference>
<protein>
    <submittedName>
        <fullName evidence="1">Uncharacterized protein</fullName>
    </submittedName>
</protein>
<comment type="caution">
    <text evidence="1">The sequence shown here is derived from an EMBL/GenBank/DDBJ whole genome shotgun (WGS) entry which is preliminary data.</text>
</comment>
<proteinExistence type="predicted"/>
<organism evidence="1 2">
    <name type="scientific">Aequitasia blattaphilus</name>
    <dbReference type="NCBI Taxonomy" id="2949332"/>
    <lineage>
        <taxon>Bacteria</taxon>
        <taxon>Bacillati</taxon>
        <taxon>Bacillota</taxon>
        <taxon>Clostridia</taxon>
        <taxon>Lachnospirales</taxon>
        <taxon>Lachnospiraceae</taxon>
        <taxon>Aequitasia</taxon>
    </lineage>
</organism>
<dbReference type="Proteomes" id="UP001523566">
    <property type="component" value="Unassembled WGS sequence"/>
</dbReference>
<dbReference type="RefSeq" id="WP_262067105.1">
    <property type="nucleotide sequence ID" value="NZ_JAMXOD010000023.1"/>
</dbReference>
<evidence type="ECO:0000313" key="2">
    <source>
        <dbReference type="Proteomes" id="UP001523566"/>
    </source>
</evidence>
<reference evidence="1 2" key="1">
    <citation type="journal article" date="2022" name="Genome Biol. Evol.">
        <title>Host diet, physiology and behaviors set the stage for Lachnospiraceae cladogenesis.</title>
        <authorList>
            <person name="Vera-Ponce De Leon A."/>
            <person name="Schneider M."/>
            <person name="Jahnes B.C."/>
            <person name="Sadowski V."/>
            <person name="Camuy-Velez L.A."/>
            <person name="Duan J."/>
            <person name="Sabree Z.L."/>
        </authorList>
    </citation>
    <scope>NUCLEOTIDE SEQUENCE [LARGE SCALE GENOMIC DNA]</scope>
    <source>
        <strain evidence="1 2">PAL113</strain>
    </source>
</reference>
<accession>A0ABT1EBX9</accession>
<keyword evidence="2" id="KW-1185">Reference proteome</keyword>
<gene>
    <name evidence="1" type="ORF">NK125_13035</name>
</gene>
<dbReference type="EMBL" id="JAMZFW010000023">
    <property type="protein sequence ID" value="MCP1103330.1"/>
    <property type="molecule type" value="Genomic_DNA"/>
</dbReference>